<evidence type="ECO:0000256" key="10">
    <source>
        <dbReference type="ARBA" id="ARBA00047785"/>
    </source>
</evidence>
<comment type="function">
    <text evidence="9">Catalyzes the first step in the biosynthesis of ornithine lipids, which are phosphorus-free membrane lipids. Catalyzes the 3-hydroxyacyl-acyl carrier protein-dependent acylation of ornithine to form lyso-ornithine lipid (LOL).</text>
</comment>
<keyword evidence="2" id="KW-0444">Lipid biosynthesis</keyword>
<gene>
    <name evidence="11" type="ORF">ACFOW6_10355</name>
</gene>
<comment type="catalytic activity">
    <reaction evidence="10">
        <text>a (3R)-hydroxyacyl-[ACP] + L-ornithine = a lyso-ornithine lipid + holo-[ACP] + H(+)</text>
        <dbReference type="Rhea" id="RHEA:20633"/>
        <dbReference type="Rhea" id="RHEA-COMP:9685"/>
        <dbReference type="Rhea" id="RHEA-COMP:9945"/>
        <dbReference type="ChEBI" id="CHEBI:15378"/>
        <dbReference type="ChEBI" id="CHEBI:46911"/>
        <dbReference type="ChEBI" id="CHEBI:64479"/>
        <dbReference type="ChEBI" id="CHEBI:78827"/>
        <dbReference type="ChEBI" id="CHEBI:138482"/>
        <dbReference type="EC" id="2.3.2.30"/>
    </reaction>
    <physiologicalReaction direction="left-to-right" evidence="10">
        <dbReference type="Rhea" id="RHEA:20634"/>
    </physiologicalReaction>
</comment>
<dbReference type="Pfam" id="PF13444">
    <property type="entry name" value="Acetyltransf_5"/>
    <property type="match status" value="1"/>
</dbReference>
<dbReference type="EC" id="2.3.2.30" evidence="7"/>
<dbReference type="RefSeq" id="WP_382422287.1">
    <property type="nucleotide sequence ID" value="NZ_JBHSCW010000004.1"/>
</dbReference>
<comment type="similarity">
    <text evidence="6">Belongs to the acetyltransferase family. OlsB subfamily.</text>
</comment>
<dbReference type="PANTHER" id="PTHR37323:SF1">
    <property type="entry name" value="L-ORNITHINE N(ALPHA)-ACYLTRANSFERASE"/>
    <property type="match status" value="1"/>
</dbReference>
<keyword evidence="4" id="KW-0443">Lipid metabolism</keyword>
<evidence type="ECO:0000256" key="5">
    <source>
        <dbReference type="ARBA" id="ARBA00023315"/>
    </source>
</evidence>
<evidence type="ECO:0000256" key="8">
    <source>
        <dbReference type="ARBA" id="ARBA00039866"/>
    </source>
</evidence>
<organism evidence="11 12">
    <name type="scientific">Fodinicurvata halophila</name>
    <dbReference type="NCBI Taxonomy" id="1419723"/>
    <lineage>
        <taxon>Bacteria</taxon>
        <taxon>Pseudomonadati</taxon>
        <taxon>Pseudomonadota</taxon>
        <taxon>Alphaproteobacteria</taxon>
        <taxon>Rhodospirillales</taxon>
        <taxon>Rhodovibrionaceae</taxon>
        <taxon>Fodinicurvata</taxon>
    </lineage>
</organism>
<sequence length="278" mass="31314">MELTADGLPRPVDVKSKDLHIRLAETPDEVQLAQRLRYQVFVEEMAVEPSEEMRREGREFDSYDDFCDHLLVFDNSPEAPANSVIATYRFMRREQALRAGQFYTQDEYDISPLLEYPGEVMELGRSCVHKDHRTGIGMQVLWRGIASYVLHFNVDLMFGCASLFGTDVDKLALPLSYLHHNHMAPEHLRPHALAALHTPMDRLSADEIDAKAALTSLPPLIKGYLRLGGWVGDGAVVDSSFGTTDVCVVVKTDGVTEKYRKHLTRGESEPRTPSDEGR</sequence>
<evidence type="ECO:0000256" key="2">
    <source>
        <dbReference type="ARBA" id="ARBA00022516"/>
    </source>
</evidence>
<proteinExistence type="inferred from homology"/>
<protein>
    <recommendedName>
        <fullName evidence="8">L-ornithine N(alpha)-acyltransferase</fullName>
        <ecNumber evidence="7">2.3.2.30</ecNumber>
    </recommendedName>
</protein>
<evidence type="ECO:0000256" key="1">
    <source>
        <dbReference type="ARBA" id="ARBA00005189"/>
    </source>
</evidence>
<evidence type="ECO:0000256" key="3">
    <source>
        <dbReference type="ARBA" id="ARBA00022679"/>
    </source>
</evidence>
<keyword evidence="5" id="KW-0012">Acyltransferase</keyword>
<keyword evidence="12" id="KW-1185">Reference proteome</keyword>
<evidence type="ECO:0000256" key="4">
    <source>
        <dbReference type="ARBA" id="ARBA00023098"/>
    </source>
</evidence>
<dbReference type="InterPro" id="IPR016181">
    <property type="entry name" value="Acyl_CoA_acyltransferase"/>
</dbReference>
<dbReference type="SUPFAM" id="SSF55729">
    <property type="entry name" value="Acyl-CoA N-acyltransferases (Nat)"/>
    <property type="match status" value="1"/>
</dbReference>
<dbReference type="InterPro" id="IPR052351">
    <property type="entry name" value="Ornithine_N-alpha-AT"/>
</dbReference>
<evidence type="ECO:0000313" key="11">
    <source>
        <dbReference type="EMBL" id="MFC4351943.1"/>
    </source>
</evidence>
<comment type="pathway">
    <text evidence="1">Lipid metabolism.</text>
</comment>
<accession>A0ABV8UN97</accession>
<evidence type="ECO:0000313" key="12">
    <source>
        <dbReference type="Proteomes" id="UP001595799"/>
    </source>
</evidence>
<evidence type="ECO:0000256" key="6">
    <source>
        <dbReference type="ARBA" id="ARBA00038095"/>
    </source>
</evidence>
<keyword evidence="3" id="KW-0808">Transferase</keyword>
<dbReference type="Proteomes" id="UP001595799">
    <property type="component" value="Unassembled WGS sequence"/>
</dbReference>
<dbReference type="PANTHER" id="PTHR37323">
    <property type="entry name" value="GCN5-RELATED N-ACETYLTRANSFERASE"/>
    <property type="match status" value="1"/>
</dbReference>
<comment type="caution">
    <text evidence="11">The sequence shown here is derived from an EMBL/GenBank/DDBJ whole genome shotgun (WGS) entry which is preliminary data.</text>
</comment>
<name>A0ABV8UN97_9PROT</name>
<dbReference type="EMBL" id="JBHSCW010000004">
    <property type="protein sequence ID" value="MFC4351943.1"/>
    <property type="molecule type" value="Genomic_DNA"/>
</dbReference>
<evidence type="ECO:0000256" key="7">
    <source>
        <dbReference type="ARBA" id="ARBA00039058"/>
    </source>
</evidence>
<reference evidence="12" key="1">
    <citation type="journal article" date="2019" name="Int. J. Syst. Evol. Microbiol.">
        <title>The Global Catalogue of Microorganisms (GCM) 10K type strain sequencing project: providing services to taxonomists for standard genome sequencing and annotation.</title>
        <authorList>
            <consortium name="The Broad Institute Genomics Platform"/>
            <consortium name="The Broad Institute Genome Sequencing Center for Infectious Disease"/>
            <person name="Wu L."/>
            <person name="Ma J."/>
        </authorList>
    </citation>
    <scope>NUCLEOTIDE SEQUENCE [LARGE SCALE GENOMIC DNA]</scope>
    <source>
        <strain evidence="12">CECT 8472</strain>
    </source>
</reference>
<dbReference type="Gene3D" id="3.40.630.30">
    <property type="match status" value="1"/>
</dbReference>
<evidence type="ECO:0000256" key="9">
    <source>
        <dbReference type="ARBA" id="ARBA00045724"/>
    </source>
</evidence>